<dbReference type="GO" id="GO:0017057">
    <property type="term" value="F:6-phosphogluconolactonase activity"/>
    <property type="evidence" value="ECO:0007669"/>
    <property type="project" value="TreeGrafter"/>
</dbReference>
<dbReference type="OrthoDB" id="9972196at2759"/>
<comment type="similarity">
    <text evidence="1">Belongs to the cycloisomerase 2 family.</text>
</comment>
<sequence length="409" mass="43414">MLFLNGTIIARLFVSSYIGTISTLQLSKSLDGSYALNTIAVNNVTTDNPSWLQKDPHTGVLYCLNEGFSGPNGSISSFEIAKDGSLSLLQNSNTSGGPVSSILFNKGKSLAVAHYGGASITTHHVQANGTLLPLQTLTFNMSGPGPNAARQDKPHPHQVVLDPTEKFIVTPDLGADLVRVFSIDHKTALLTEQAPYKAPPASGPRHGAFHKAESGETYYHLVSEIANTVTSFEVTYNKGQTAGLTFKQIDNHGIYGNQTTPAGAAAAACLVTPDGRQILTSSRNATILSIPQPPAHPTNNTPGPSDTLQVWNINTPSNSGYAPEGSLSFSQLFPSGGVYPRQMSLNKAGTLLAVSLQRSARVVILERDVKTGLLVKFLADVQVGNYSTPASLDGQLTSVIWDDEAECQK</sequence>
<dbReference type="Pfam" id="PF10282">
    <property type="entry name" value="Lactonase"/>
    <property type="match status" value="1"/>
</dbReference>
<evidence type="ECO:0000313" key="3">
    <source>
        <dbReference type="Proteomes" id="UP000672032"/>
    </source>
</evidence>
<dbReference type="AlphaFoldDB" id="A0A8A3PG42"/>
<dbReference type="InterPro" id="IPR011048">
    <property type="entry name" value="Haem_d1_sf"/>
</dbReference>
<protein>
    <recommendedName>
        <fullName evidence="4">6-phosphogluconolactonase</fullName>
    </recommendedName>
</protein>
<accession>A0A8A3PG42</accession>
<dbReference type="SUPFAM" id="SSF51004">
    <property type="entry name" value="C-terminal (heme d1) domain of cytochrome cd1-nitrite reductase"/>
    <property type="match status" value="1"/>
</dbReference>
<dbReference type="PANTHER" id="PTHR30344:SF1">
    <property type="entry name" value="6-PHOSPHOGLUCONOLACTONASE"/>
    <property type="match status" value="1"/>
</dbReference>
<evidence type="ECO:0008006" key="4">
    <source>
        <dbReference type="Google" id="ProtNLM"/>
    </source>
</evidence>
<evidence type="ECO:0000313" key="2">
    <source>
        <dbReference type="EMBL" id="QSZ34222.1"/>
    </source>
</evidence>
<keyword evidence="3" id="KW-1185">Reference proteome</keyword>
<dbReference type="InterPro" id="IPR015943">
    <property type="entry name" value="WD40/YVTN_repeat-like_dom_sf"/>
</dbReference>
<dbReference type="PANTHER" id="PTHR30344">
    <property type="entry name" value="6-PHOSPHOGLUCONOLACTONASE-RELATED"/>
    <property type="match status" value="1"/>
</dbReference>
<dbReference type="EMBL" id="CP063408">
    <property type="protein sequence ID" value="QSZ34222.1"/>
    <property type="molecule type" value="Genomic_DNA"/>
</dbReference>
<dbReference type="Proteomes" id="UP000672032">
    <property type="component" value="Chromosome 4"/>
</dbReference>
<dbReference type="InterPro" id="IPR050282">
    <property type="entry name" value="Cycloisomerase_2"/>
</dbReference>
<proteinExistence type="inferred from homology"/>
<gene>
    <name evidence="2" type="ORF">DSL72_005812</name>
</gene>
<dbReference type="InterPro" id="IPR019405">
    <property type="entry name" value="Lactonase_7-beta_prop"/>
</dbReference>
<reference evidence="2" key="1">
    <citation type="submission" date="2020-10" db="EMBL/GenBank/DDBJ databases">
        <title>Genome Sequence of Monilinia vaccinii-corymbosi Sheds Light on Mummy Berry Disease Infection of Blueberry and Mating Type.</title>
        <authorList>
            <person name="Yow A.G."/>
            <person name="Zhang Y."/>
            <person name="Bansal K."/>
            <person name="Eacker S.M."/>
            <person name="Sullivan S."/>
            <person name="Liachko I."/>
            <person name="Cubeta M.A."/>
            <person name="Rollins J.A."/>
            <person name="Ashrafi H."/>
        </authorList>
    </citation>
    <scope>NUCLEOTIDE SEQUENCE</scope>
    <source>
        <strain evidence="2">RL-1</strain>
    </source>
</reference>
<evidence type="ECO:0000256" key="1">
    <source>
        <dbReference type="ARBA" id="ARBA00005564"/>
    </source>
</evidence>
<name>A0A8A3PG42_9HELO</name>
<dbReference type="Gene3D" id="2.130.10.10">
    <property type="entry name" value="YVTN repeat-like/Quinoprotein amine dehydrogenase"/>
    <property type="match status" value="1"/>
</dbReference>
<organism evidence="2 3">
    <name type="scientific">Monilinia vaccinii-corymbosi</name>
    <dbReference type="NCBI Taxonomy" id="61207"/>
    <lineage>
        <taxon>Eukaryota</taxon>
        <taxon>Fungi</taxon>
        <taxon>Dikarya</taxon>
        <taxon>Ascomycota</taxon>
        <taxon>Pezizomycotina</taxon>
        <taxon>Leotiomycetes</taxon>
        <taxon>Helotiales</taxon>
        <taxon>Sclerotiniaceae</taxon>
        <taxon>Monilinia</taxon>
    </lineage>
</organism>